<sequence length="97" mass="11130">MEKIVEIGLRESLLRDLDSIAIHFGVTKERWIKETIIKALRSEKARDKIMKVVSEEYMDGKIEFEDMIELIGIENAKKIRAVVGGAKRSFEEEGLHA</sequence>
<dbReference type="AlphaFoldDB" id="A0A7G9Z059"/>
<evidence type="ECO:0008006" key="2">
    <source>
        <dbReference type="Google" id="ProtNLM"/>
    </source>
</evidence>
<proteinExistence type="predicted"/>
<evidence type="ECO:0000313" key="1">
    <source>
        <dbReference type="EMBL" id="QNO53643.1"/>
    </source>
</evidence>
<gene>
    <name evidence="1" type="ORF">DJFKIEJF_00007</name>
</gene>
<accession>A0A7G9Z059</accession>
<protein>
    <recommendedName>
        <fullName evidence="2">Ribbon-helix-helix protein CopG domain-containing protein</fullName>
    </recommendedName>
</protein>
<reference evidence="1" key="1">
    <citation type="submission" date="2020-06" db="EMBL/GenBank/DDBJ databases">
        <title>Unique genomic features of the anaerobic methanotrophic archaea.</title>
        <authorList>
            <person name="Chadwick G.L."/>
            <person name="Skennerton C.T."/>
            <person name="Laso-Perez R."/>
            <person name="Leu A.O."/>
            <person name="Speth D.R."/>
            <person name="Yu H."/>
            <person name="Morgan-Lang C."/>
            <person name="Hatzenpichler R."/>
            <person name="Goudeau D."/>
            <person name="Malmstrom R."/>
            <person name="Brazelton W.J."/>
            <person name="Woyke T."/>
            <person name="Hallam S.J."/>
            <person name="Tyson G.W."/>
            <person name="Wegener G."/>
            <person name="Boetius A."/>
            <person name="Orphan V."/>
        </authorList>
    </citation>
    <scope>NUCLEOTIDE SEQUENCE</scope>
</reference>
<organism evidence="1">
    <name type="scientific">Candidatus Methanophagaceae archaeon ANME-1 ERB6</name>
    <dbReference type="NCBI Taxonomy" id="2759912"/>
    <lineage>
        <taxon>Archaea</taxon>
        <taxon>Methanobacteriati</taxon>
        <taxon>Methanobacteriota</taxon>
        <taxon>Stenosarchaea group</taxon>
        <taxon>Methanomicrobia</taxon>
        <taxon>Candidatus Methanophagales</taxon>
        <taxon>Candidatus Methanophagaceae</taxon>
    </lineage>
</organism>
<name>A0A7G9Z059_9EURY</name>
<dbReference type="EMBL" id="MT631548">
    <property type="protein sequence ID" value="QNO53643.1"/>
    <property type="molecule type" value="Genomic_DNA"/>
</dbReference>